<sequence>MAESAGSIMNGNGHINGKANGKPVAGRRASIKKRRSIFAWTFSVVARLATWFAIYTVLFRCPPSLEQCDENTPSICKPYFQVKNTVQPHVQPYYDHYAAPYVEIARPYYDTVDSKVWQPTRAYAVQYGAPWVEKAQAHTQALWEKNGQPQLVKYQALVRAHYDQSVGPYVNQAGEKLGPYYDIARTNGLQMYYEYLQPGYEFVHPYAIRGYDVASDFTTKTALPTAYWTWNKTYTFLDSNVWPHVRAVYVQNVEPQLVRIGERLGRYKTKTTKPIQESYSSSYTTGTTASSFQKPAPQSTSSVQTSSSQAPVATESPLPEVESASPDYINPVQAPPPTENESEKRRKAREMVAQDLETWQTKFATQADEGATDLEERVDEIAKRMIEENVNINGQKLFDDLETTIDRELTGLRNKIVELAGTNADGADVNQQIVTAVRSSGMAIKQKAQAIRQWRQSYDQELQETVVTVADVHFQVLDETRNLALQQIGMRWAWTDGITYKDWAKYHELKRTLNEWTEQLKQLIVTHPALLEAQDAAARVEDEGMEIASVAAKELARLKDIARYKVAAGDTSDNFDIEALKLAAEQVAAAKQAEAQTPVEDDSAASSLSEVVEEATSQAEEAEQNLEDFVASIAEPIEEEASEVAESASESVSSASSVFDEPNIIEKATSAVSSSAESIASDASSLIFEGEESASSIAKEASETVESLSSTASESAAPVIGEASSELSEVVESATNVAKSEDSISNGSEEPLEAGDKEPLVEIEEDPLTHRDETPLSEQHEHVKPAFLGAAAQEVPHRQIVLDDYVDTDAIASATDAAQSVYSNAVSRASEQYSSALSVVSAQIYGTPKPVHEQLLSSVSSSYDQAVSAAGDQFDKAKQAATTAAQQLPTTTTVPTWLDWERIESIASQRLNEGRLWAEIQYQSALIAAGLATPTPSSAPEKYYEQAKMNYYAGLGAAQDRYSRFLAGASSALSSLTATPTPTDLAGSASSVASVARESAASAAQAAGEAAGSVYSAAGDTVKSAAQVVDDSISSVVDAANEQISAAGLAIGDSWNNIVEQISGQVYGEPTQIAWYEHVWGDASSYAAKATDAAADKASIASEAAAASAVTASAEALRQYESVSELVSELISGKEPSFTESVLARFQRAYATAAANAESLRSQANEAAASAADKVGSAASEATEAVKETFQRAKDEL</sequence>
<evidence type="ECO:0008006" key="5">
    <source>
        <dbReference type="Google" id="ProtNLM"/>
    </source>
</evidence>
<accession>W7M0Q1</accession>
<dbReference type="RefSeq" id="XP_018750711.1">
    <property type="nucleotide sequence ID" value="XM_018893801.1"/>
</dbReference>
<evidence type="ECO:0000313" key="4">
    <source>
        <dbReference type="Proteomes" id="UP000009096"/>
    </source>
</evidence>
<dbReference type="VEuPathDB" id="FungiDB:FVEG_05553"/>
<feature type="region of interest" description="Disordered" evidence="1">
    <location>
        <begin position="736"/>
        <end position="759"/>
    </location>
</feature>
<feature type="compositionally biased region" description="Low complexity" evidence="1">
    <location>
        <begin position="278"/>
        <end position="313"/>
    </location>
</feature>
<gene>
    <name evidence="3" type="ORF">FVEG_05553</name>
</gene>
<dbReference type="AlphaFoldDB" id="W7M0Q1"/>
<dbReference type="EMBL" id="DS022247">
    <property type="protein sequence ID" value="EWG44521.1"/>
    <property type="molecule type" value="Genomic_DNA"/>
</dbReference>
<name>W7M0Q1_GIBM7</name>
<evidence type="ECO:0000313" key="3">
    <source>
        <dbReference type="EMBL" id="EWG44521.1"/>
    </source>
</evidence>
<feature type="region of interest" description="Disordered" evidence="1">
    <location>
        <begin position="593"/>
        <end position="622"/>
    </location>
</feature>
<proteinExistence type="predicted"/>
<feature type="compositionally biased region" description="Polar residues" evidence="1">
    <location>
        <begin position="736"/>
        <end position="748"/>
    </location>
</feature>
<keyword evidence="4" id="KW-1185">Reference proteome</keyword>
<feature type="region of interest" description="Disordered" evidence="1">
    <location>
        <begin position="1"/>
        <end position="26"/>
    </location>
</feature>
<feature type="compositionally biased region" description="Low complexity" evidence="1">
    <location>
        <begin position="604"/>
        <end position="619"/>
    </location>
</feature>
<feature type="transmembrane region" description="Helical" evidence="2">
    <location>
        <begin position="37"/>
        <end position="58"/>
    </location>
</feature>
<keyword evidence="2" id="KW-0812">Transmembrane</keyword>
<dbReference type="PANTHER" id="PTHR23242:SF9">
    <property type="entry name" value="TRANSCRIPTION FACTOR HOXA13"/>
    <property type="match status" value="1"/>
</dbReference>
<dbReference type="PANTHER" id="PTHR23242">
    <property type="entry name" value="TRANSCRIPTION FACTOR HOXA13"/>
    <property type="match status" value="1"/>
</dbReference>
<evidence type="ECO:0000256" key="1">
    <source>
        <dbReference type="SAM" id="MobiDB-lite"/>
    </source>
</evidence>
<evidence type="ECO:0000256" key="2">
    <source>
        <dbReference type="SAM" id="Phobius"/>
    </source>
</evidence>
<keyword evidence="2" id="KW-1133">Transmembrane helix</keyword>
<organism evidence="3 4">
    <name type="scientific">Gibberella moniliformis (strain M3125 / FGSC 7600)</name>
    <name type="common">Maize ear and stalk rot fungus</name>
    <name type="synonym">Fusarium verticillioides</name>
    <dbReference type="NCBI Taxonomy" id="334819"/>
    <lineage>
        <taxon>Eukaryota</taxon>
        <taxon>Fungi</taxon>
        <taxon>Dikarya</taxon>
        <taxon>Ascomycota</taxon>
        <taxon>Pezizomycotina</taxon>
        <taxon>Sordariomycetes</taxon>
        <taxon>Hypocreomycetidae</taxon>
        <taxon>Hypocreales</taxon>
        <taxon>Nectriaceae</taxon>
        <taxon>Fusarium</taxon>
        <taxon>Fusarium fujikuroi species complex</taxon>
    </lineage>
</organism>
<reference evidence="3" key="2">
    <citation type="submission" date="2013-11" db="EMBL/GenBank/DDBJ databases">
        <authorList>
            <consortium name="The Broad Institute Genome Sequencing Platform"/>
            <person name="Ma L.-J."/>
            <person name="Corby-Kistler H."/>
            <person name="Broz K."/>
            <person name="Gale L.R."/>
            <person name="Jonkers W."/>
            <person name="O'Donnell K."/>
            <person name="Ploetz R."/>
            <person name="Steinberg C."/>
            <person name="Schwartz D.C."/>
            <person name="VanEtten H."/>
            <person name="Zhou S."/>
            <person name="Young S.K."/>
            <person name="Zeng Q."/>
            <person name="Gargeya S."/>
            <person name="Fitzgerald M."/>
            <person name="Abouelleil A."/>
            <person name="Alvarado L."/>
            <person name="Chapman S.B."/>
            <person name="Gainer-Dewar J."/>
            <person name="Goldberg J."/>
            <person name="Griggs A."/>
            <person name="Gujja S."/>
            <person name="Hansen M."/>
            <person name="Howarth C."/>
            <person name="Imamovic A."/>
            <person name="Ireland A."/>
            <person name="Larimer J."/>
            <person name="McCowan C."/>
            <person name="Murphy C."/>
            <person name="Pearson M."/>
            <person name="Poon T.W."/>
            <person name="Priest M."/>
            <person name="Roberts A."/>
            <person name="Saif S."/>
            <person name="Shea T."/>
            <person name="Sykes S."/>
            <person name="Wortman J."/>
            <person name="Nusbaum C."/>
            <person name="Birren B."/>
        </authorList>
    </citation>
    <scope>NUCLEOTIDE SEQUENCE</scope>
    <source>
        <strain evidence="3">7600</strain>
    </source>
</reference>
<feature type="compositionally biased region" description="Basic and acidic residues" evidence="1">
    <location>
        <begin position="341"/>
        <end position="350"/>
    </location>
</feature>
<feature type="region of interest" description="Disordered" evidence="1">
    <location>
        <begin position="271"/>
        <end position="350"/>
    </location>
</feature>
<dbReference type="Proteomes" id="UP000009096">
    <property type="component" value="Chromosome 3"/>
</dbReference>
<dbReference type="GeneID" id="30063545"/>
<dbReference type="EMBL" id="DS022247">
    <property type="protein sequence ID" value="EWG44520.1"/>
    <property type="molecule type" value="Genomic_DNA"/>
</dbReference>
<reference evidence="3 4" key="1">
    <citation type="journal article" date="2010" name="Nature">
        <title>Comparative genomics reveals mobile pathogenicity chromosomes in Fusarium.</title>
        <authorList>
            <person name="Ma L.J."/>
            <person name="van der Does H.C."/>
            <person name="Borkovich K.A."/>
            <person name="Coleman J.J."/>
            <person name="Daboussi M.J."/>
            <person name="Di Pietro A."/>
            <person name="Dufresne M."/>
            <person name="Freitag M."/>
            <person name="Grabherr M."/>
            <person name="Henrissat B."/>
            <person name="Houterman P.M."/>
            <person name="Kang S."/>
            <person name="Shim W.B."/>
            <person name="Woloshuk C."/>
            <person name="Xie X."/>
            <person name="Xu J.R."/>
            <person name="Antoniw J."/>
            <person name="Baker S.E."/>
            <person name="Bluhm B.H."/>
            <person name="Breakspear A."/>
            <person name="Brown D.W."/>
            <person name="Butchko R.A."/>
            <person name="Chapman S."/>
            <person name="Coulson R."/>
            <person name="Coutinho P.M."/>
            <person name="Danchin E.G."/>
            <person name="Diener A."/>
            <person name="Gale L.R."/>
            <person name="Gardiner D.M."/>
            <person name="Goff S."/>
            <person name="Hammond-Kosack K.E."/>
            <person name="Hilburn K."/>
            <person name="Hua-Van A."/>
            <person name="Jonkers W."/>
            <person name="Kazan K."/>
            <person name="Kodira C.D."/>
            <person name="Koehrsen M."/>
            <person name="Kumar L."/>
            <person name="Lee Y.H."/>
            <person name="Li L."/>
            <person name="Manners J.M."/>
            <person name="Miranda-Saavedra D."/>
            <person name="Mukherjee M."/>
            <person name="Park G."/>
            <person name="Park J."/>
            <person name="Park S.Y."/>
            <person name="Proctor R.H."/>
            <person name="Regev A."/>
            <person name="Ruiz-Roldan M.C."/>
            <person name="Sain D."/>
            <person name="Sakthikumar S."/>
            <person name="Sykes S."/>
            <person name="Schwartz D.C."/>
            <person name="Turgeon B.G."/>
            <person name="Wapinski I."/>
            <person name="Yoder O."/>
            <person name="Young S."/>
            <person name="Zeng Q."/>
            <person name="Zhou S."/>
            <person name="Galagan J."/>
            <person name="Cuomo C.A."/>
            <person name="Kistler H.C."/>
            <person name="Rep M."/>
        </authorList>
    </citation>
    <scope>NUCLEOTIDE SEQUENCE [LARGE SCALE GENOMIC DNA]</scope>
    <source>
        <strain evidence="3">7600</strain>
        <strain evidence="4">M3125 / FGSC 7600</strain>
    </source>
</reference>
<keyword evidence="2" id="KW-0472">Membrane</keyword>
<protein>
    <recommendedName>
        <fullName evidence="5">Transcription factor hoxa13</fullName>
    </recommendedName>
</protein>
<dbReference type="RefSeq" id="XP_018750712.1">
    <property type="nucleotide sequence ID" value="XM_018893802.1"/>
</dbReference>